<dbReference type="Proteomes" id="UP001149331">
    <property type="component" value="Unassembled WGS sequence"/>
</dbReference>
<dbReference type="EMBL" id="QRLN01000008">
    <property type="protein sequence ID" value="RHJ12561.1"/>
    <property type="molecule type" value="Genomic_DNA"/>
</dbReference>
<proteinExistence type="predicted"/>
<organism evidence="6 8">
    <name type="scientific">Mediterraneibacter gnavus</name>
    <name type="common">Ruminococcus gnavus</name>
    <dbReference type="NCBI Taxonomy" id="33038"/>
    <lineage>
        <taxon>Bacteria</taxon>
        <taxon>Bacillati</taxon>
        <taxon>Bacillota</taxon>
        <taxon>Clostridia</taxon>
        <taxon>Lachnospirales</taxon>
        <taxon>Lachnospiraceae</taxon>
        <taxon>Mediterraneibacter</taxon>
    </lineage>
</organism>
<keyword evidence="1" id="KW-1133">Transmembrane helix</keyword>
<reference evidence="5" key="2">
    <citation type="journal article" date="2020" name="Cell Host Microbe">
        <title>Functional and Genomic Variation between Human-Derived Isolates of Lachnospiraceae Reveals Inter- and Intra-Species Diversity.</title>
        <authorList>
            <person name="Sorbara M.T."/>
            <person name="Littmann E.R."/>
            <person name="Fontana E."/>
            <person name="Moody T.U."/>
            <person name="Kohout C.E."/>
            <person name="Gjonbalaj M."/>
            <person name="Eaton V."/>
            <person name="Seok R."/>
            <person name="Leiner I.M."/>
            <person name="Pamer E.G."/>
        </authorList>
    </citation>
    <scope>NUCLEOTIDE SEQUENCE</scope>
    <source>
        <strain evidence="5">MSK.22.53</strain>
    </source>
</reference>
<sequence length="437" mass="50906">MDDTVLFLSAYNSTQYKATNWFLRKLRNVIPHKKKQMQSLLEKHHLSFVATDETITSVDGKMEVTAQYDYVHQATTFSFKSKDSAEKENNASDSLKDSGFYINLRHAQSILVDERYFKIEFTFWLEPFLVWINGQMYQIDAGAFMMNSVLFIVFEVINYKTGKPLAKDDVGAKAENYNLLSVEKYQFFDEEKPVEAGMKISEIIYENISEFIWELTNKCYRSQEYFFVHDTLVFSNNIENISDYFCKLIDTKAPAEPIKDISTVEIYQYYPQAGCSVVSDFDCDNFQPILYSAIILESLKLYIHIFQNSNLENETDLRRSVRNDIYLQNLFCSPNLPIETHNLLNYIKESEPYKKHAEALHLKISYLTAQNELKKSRNSAILNVLLYIISLLSAIGTLDVIEAHFGVPFKYSFIIVVTLFILGLFWGIIEYRNHRKL</sequence>
<reference evidence="8 9" key="1">
    <citation type="submission" date="2018-08" db="EMBL/GenBank/DDBJ databases">
        <title>A genome reference for cultivated species of the human gut microbiota.</title>
        <authorList>
            <person name="Zou Y."/>
            <person name="Xue W."/>
            <person name="Luo G."/>
        </authorList>
    </citation>
    <scope>NUCLEOTIDE SEQUENCE [LARGE SCALE GENOMIC DNA]</scope>
    <source>
        <strain evidence="6 8">AF19-16AC</strain>
        <strain evidence="7 9">AM12-54</strain>
    </source>
</reference>
<evidence type="ECO:0000313" key="5">
    <source>
        <dbReference type="EMBL" id="NSI20488.1"/>
    </source>
</evidence>
<dbReference type="RefSeq" id="WP_101874392.1">
    <property type="nucleotide sequence ID" value="NZ_CAXSNP010000022.1"/>
</dbReference>
<dbReference type="Proteomes" id="UP000283834">
    <property type="component" value="Unassembled WGS sequence"/>
</dbReference>
<dbReference type="Proteomes" id="UP001211731">
    <property type="component" value="Unassembled WGS sequence"/>
</dbReference>
<feature type="transmembrane region" description="Helical" evidence="1">
    <location>
        <begin position="411"/>
        <end position="429"/>
    </location>
</feature>
<evidence type="ECO:0000313" key="6">
    <source>
        <dbReference type="EMBL" id="RGT34675.1"/>
    </source>
</evidence>
<evidence type="ECO:0000313" key="9">
    <source>
        <dbReference type="Proteomes" id="UP000283992"/>
    </source>
</evidence>
<evidence type="ECO:0000313" key="4">
    <source>
        <dbReference type="EMBL" id="MDE1205026.1"/>
    </source>
</evidence>
<evidence type="ECO:0000313" key="7">
    <source>
        <dbReference type="EMBL" id="RHJ12561.1"/>
    </source>
</evidence>
<protein>
    <submittedName>
        <fullName evidence="6">Uncharacterized protein</fullName>
    </submittedName>
</protein>
<reference evidence="4" key="5">
    <citation type="submission" date="2022-12" db="EMBL/GenBank/DDBJ databases">
        <title>Genome of R. gnavus strain RSHDN_120.</title>
        <authorList>
            <person name="Abdugheni R."/>
        </authorList>
    </citation>
    <scope>NUCLEOTIDE SEQUENCE</scope>
    <source>
        <strain evidence="4">RSHDN_120</strain>
    </source>
</reference>
<evidence type="ECO:0000256" key="1">
    <source>
        <dbReference type="SAM" id="Phobius"/>
    </source>
</evidence>
<accession>A0A2N5PVV8</accession>
<keyword evidence="1" id="KW-0812">Transmembrane</keyword>
<dbReference type="AlphaFoldDB" id="A0A2N5PVV8"/>
<dbReference type="EMBL" id="QRWQ01000046">
    <property type="protein sequence ID" value="RGT34675.1"/>
    <property type="molecule type" value="Genomic_DNA"/>
</dbReference>
<feature type="transmembrane region" description="Helical" evidence="1">
    <location>
        <begin position="384"/>
        <end position="405"/>
    </location>
</feature>
<dbReference type="EMBL" id="JAPZEG010000031">
    <property type="protein sequence ID" value="MDE1205026.1"/>
    <property type="molecule type" value="Genomic_DNA"/>
</dbReference>
<dbReference type="Proteomes" id="UP001297422">
    <property type="component" value="Unassembled WGS sequence"/>
</dbReference>
<gene>
    <name evidence="7" type="ORF">DW142_07385</name>
    <name evidence="6" type="ORF">DWX36_17310</name>
    <name evidence="5" type="ORF">G4958_14275</name>
    <name evidence="2" type="ORF">LIQ10_09980</name>
    <name evidence="4" type="ORF">O4N78_15945</name>
    <name evidence="3" type="ORF">PNU63_09320</name>
</gene>
<comment type="caution">
    <text evidence="6">The sequence shown here is derived from an EMBL/GenBank/DDBJ whole genome shotgun (WGS) entry which is preliminary data.</text>
</comment>
<dbReference type="EMBL" id="JAJBNC010000014">
    <property type="protein sequence ID" value="MCB5494063.1"/>
    <property type="molecule type" value="Genomic_DNA"/>
</dbReference>
<evidence type="ECO:0000313" key="8">
    <source>
        <dbReference type="Proteomes" id="UP000283834"/>
    </source>
</evidence>
<reference evidence="5" key="3">
    <citation type="submission" date="2020-02" db="EMBL/GenBank/DDBJ databases">
        <authorList>
            <person name="Littmann E."/>
            <person name="Sorbara M."/>
        </authorList>
    </citation>
    <scope>NUCLEOTIDE SEQUENCE</scope>
    <source>
        <strain evidence="5">MSK.22.53</strain>
    </source>
</reference>
<name>A0A2N5PVV8_MEDGN</name>
<keyword evidence="1" id="KW-0472">Membrane</keyword>
<reference evidence="2" key="4">
    <citation type="submission" date="2021-10" db="EMBL/GenBank/DDBJ databases">
        <title>Collection of gut derived symbiotic bacterial strains cultured from healthy donors.</title>
        <authorList>
            <person name="Lin H."/>
            <person name="Littmann E."/>
            <person name="Claire K."/>
            <person name="Pamer E."/>
        </authorList>
    </citation>
    <scope>NUCLEOTIDE SEQUENCE</scope>
    <source>
        <strain evidence="2">MSK.23.4</strain>
    </source>
</reference>
<dbReference type="Proteomes" id="UP000283992">
    <property type="component" value="Unassembled WGS sequence"/>
</dbReference>
<dbReference type="EMBL" id="JAAIRM010000032">
    <property type="protein sequence ID" value="NSI20488.1"/>
    <property type="molecule type" value="Genomic_DNA"/>
</dbReference>
<reference evidence="3" key="6">
    <citation type="submission" date="2023-01" db="EMBL/GenBank/DDBJ databases">
        <title>Human gut microbiome strain richness.</title>
        <authorList>
            <person name="Chen-Liaw A."/>
        </authorList>
    </citation>
    <scope>NUCLEOTIDE SEQUENCE</scope>
    <source>
        <strain evidence="3">1001217st1_A9_1001217B_191108</strain>
    </source>
</reference>
<dbReference type="EMBL" id="JAQMLR010000008">
    <property type="protein sequence ID" value="MDB8738969.1"/>
    <property type="molecule type" value="Genomic_DNA"/>
</dbReference>
<evidence type="ECO:0000313" key="2">
    <source>
        <dbReference type="EMBL" id="MCB5494063.1"/>
    </source>
</evidence>
<evidence type="ECO:0000313" key="3">
    <source>
        <dbReference type="EMBL" id="MDB8738969.1"/>
    </source>
</evidence>
<dbReference type="Proteomes" id="UP001296643">
    <property type="component" value="Unassembled WGS sequence"/>
</dbReference>